<keyword evidence="4" id="KW-1185">Reference proteome</keyword>
<reference evidence="3 4" key="1">
    <citation type="submission" date="2016-01" db="EMBL/GenBank/DDBJ databases">
        <title>The draft genome sequence of Aquimarina sp. RZW4-3-2.</title>
        <authorList>
            <person name="Wang Y."/>
        </authorList>
    </citation>
    <scope>NUCLEOTIDE SEQUENCE [LARGE SCALE GENOMIC DNA]</scope>
    <source>
        <strain evidence="3 4">RZW4-3-2</strain>
    </source>
</reference>
<gene>
    <name evidence="3" type="ORF">AWE51_10635</name>
</gene>
<evidence type="ECO:0000313" key="4">
    <source>
        <dbReference type="Proteomes" id="UP000076715"/>
    </source>
</evidence>
<feature type="domain" description="NADH:ubiquinone oxidoreductase intermediate-associated protein 30" evidence="2">
    <location>
        <begin position="21"/>
        <end position="171"/>
    </location>
</feature>
<name>A0A162Y9V4_9FLAO</name>
<evidence type="ECO:0000256" key="1">
    <source>
        <dbReference type="ARBA" id="ARBA00007884"/>
    </source>
</evidence>
<proteinExistence type="inferred from homology"/>
<dbReference type="InterPro" id="IPR008979">
    <property type="entry name" value="Galactose-bd-like_sf"/>
</dbReference>
<accession>A0A162Y9V4</accession>
<evidence type="ECO:0000313" key="3">
    <source>
        <dbReference type="EMBL" id="KZS39015.1"/>
    </source>
</evidence>
<dbReference type="Proteomes" id="UP000076715">
    <property type="component" value="Unassembled WGS sequence"/>
</dbReference>
<evidence type="ECO:0000259" key="2">
    <source>
        <dbReference type="Pfam" id="PF08547"/>
    </source>
</evidence>
<sequence>MKYLFLSYSFFMTMSNSLIIFDFNKDSISTSWKIVDDTVMGGRSGGNFYINEEGNGVFEGYVSLENNGGFSSVRHTFESKRVANYSKVLIKLKGDGKRYQFRIKSNKNDRHAYISYFETTKDWQSIEISLLDMYPTFRGRKLDMDNFPCENLEEIAFLIANKEAENFKLEIDSIKLQ</sequence>
<comment type="similarity">
    <text evidence="1">Belongs to the CIA30 family.</text>
</comment>
<dbReference type="Pfam" id="PF08547">
    <property type="entry name" value="CIA30"/>
    <property type="match status" value="1"/>
</dbReference>
<keyword evidence="3" id="KW-0830">Ubiquinone</keyword>
<protein>
    <submittedName>
        <fullName evidence="3">NADH:ubiquinone oxidoreductase</fullName>
    </submittedName>
</protein>
<dbReference type="EMBL" id="LQRT01000035">
    <property type="protein sequence ID" value="KZS39015.1"/>
    <property type="molecule type" value="Genomic_DNA"/>
</dbReference>
<dbReference type="PANTHER" id="PTHR13194:SF19">
    <property type="entry name" value="NAD(P)-BINDING ROSSMANN-FOLD SUPERFAMILY PROTEIN"/>
    <property type="match status" value="1"/>
</dbReference>
<dbReference type="RefSeq" id="WP_066316584.1">
    <property type="nucleotide sequence ID" value="NZ_LQRT01000035.1"/>
</dbReference>
<dbReference type="STRING" id="1642818.AWE51_10635"/>
<dbReference type="AlphaFoldDB" id="A0A162Y9V4"/>
<dbReference type="PANTHER" id="PTHR13194">
    <property type="entry name" value="COMPLEX I INTERMEDIATE-ASSOCIATED PROTEIN 30"/>
    <property type="match status" value="1"/>
</dbReference>
<dbReference type="InterPro" id="IPR039131">
    <property type="entry name" value="NDUFAF1"/>
</dbReference>
<organism evidence="3 4">
    <name type="scientific">Aquimarina aggregata</name>
    <dbReference type="NCBI Taxonomy" id="1642818"/>
    <lineage>
        <taxon>Bacteria</taxon>
        <taxon>Pseudomonadati</taxon>
        <taxon>Bacteroidota</taxon>
        <taxon>Flavobacteriia</taxon>
        <taxon>Flavobacteriales</taxon>
        <taxon>Flavobacteriaceae</taxon>
        <taxon>Aquimarina</taxon>
    </lineage>
</organism>
<dbReference type="SUPFAM" id="SSF49785">
    <property type="entry name" value="Galactose-binding domain-like"/>
    <property type="match status" value="1"/>
</dbReference>
<dbReference type="InterPro" id="IPR013857">
    <property type="entry name" value="NADH-UbQ_OxRdtase-assoc_prot30"/>
</dbReference>
<comment type="caution">
    <text evidence="3">The sequence shown here is derived from an EMBL/GenBank/DDBJ whole genome shotgun (WGS) entry which is preliminary data.</text>
</comment>